<comment type="caution">
    <text evidence="1">The sequence shown here is derived from an EMBL/GenBank/DDBJ whole genome shotgun (WGS) entry which is preliminary data.</text>
</comment>
<keyword evidence="2" id="KW-1185">Reference proteome</keyword>
<sequence length="82" mass="9367">MENFNKSVLDILAQELDCYVSDLRQVNTKYNKTKICAAIKGIPALQFPASEWNVTINYMLEEDADYQNSEEARDYLLKSLGA</sequence>
<organism evidence="1 2">
    <name type="scientific">Robinsoniella peoriensis</name>
    <dbReference type="NCBI Taxonomy" id="180332"/>
    <lineage>
        <taxon>Bacteria</taxon>
        <taxon>Bacillati</taxon>
        <taxon>Bacillota</taxon>
        <taxon>Clostridia</taxon>
        <taxon>Lachnospirales</taxon>
        <taxon>Lachnospiraceae</taxon>
        <taxon>Robinsoniella</taxon>
    </lineage>
</organism>
<protein>
    <submittedName>
        <fullName evidence="1">Uncharacterized protein</fullName>
    </submittedName>
</protein>
<dbReference type="Proteomes" id="UP000306509">
    <property type="component" value="Unassembled WGS sequence"/>
</dbReference>
<gene>
    <name evidence="1" type="ORF">DSM106044_03889</name>
</gene>
<dbReference type="EMBL" id="QGQD01000072">
    <property type="protein sequence ID" value="TLC99289.1"/>
    <property type="molecule type" value="Genomic_DNA"/>
</dbReference>
<name>A0A4U8Q3E7_9FIRM</name>
<dbReference type="AlphaFoldDB" id="A0A4U8Q3E7"/>
<accession>A0A4U8Q3E7</accession>
<dbReference type="RefSeq" id="WP_027294757.1">
    <property type="nucleotide sequence ID" value="NZ_CABMJZ010000084.1"/>
</dbReference>
<evidence type="ECO:0000313" key="2">
    <source>
        <dbReference type="Proteomes" id="UP000306509"/>
    </source>
</evidence>
<proteinExistence type="predicted"/>
<reference evidence="1 2" key="1">
    <citation type="journal article" date="2019" name="Anaerobe">
        <title>Detection of Robinsoniella peoriensis in multiple bone samples of a trauma patient.</title>
        <authorList>
            <person name="Schrottner P."/>
            <person name="Hartwich K."/>
            <person name="Bunk B."/>
            <person name="Schober I."/>
            <person name="Helbig S."/>
            <person name="Rudolph W.W."/>
            <person name="Gunzer F."/>
        </authorList>
    </citation>
    <scope>NUCLEOTIDE SEQUENCE [LARGE SCALE GENOMIC DNA]</scope>
    <source>
        <strain evidence="1 2">DSM 106044</strain>
    </source>
</reference>
<evidence type="ECO:0000313" key="1">
    <source>
        <dbReference type="EMBL" id="TLC99289.1"/>
    </source>
</evidence>